<evidence type="ECO:0000313" key="9">
    <source>
        <dbReference type="EMBL" id="RZF44534.1"/>
    </source>
</evidence>
<comment type="similarity">
    <text evidence="6">Belongs to the class I-like SAM-binding methyltransferase superfamily. Protein arginine N-methyltransferase family. PRMT7 subfamily.</text>
</comment>
<dbReference type="Pfam" id="PF06325">
    <property type="entry name" value="PrmA"/>
    <property type="match status" value="1"/>
</dbReference>
<dbReference type="FunCoup" id="A0A482XFQ1">
    <property type="interactions" value="1930"/>
</dbReference>
<comment type="caution">
    <text evidence="9">The sequence shown here is derived from an EMBL/GenBank/DDBJ whole genome shotgun (WGS) entry which is preliminary data.</text>
</comment>
<evidence type="ECO:0000256" key="6">
    <source>
        <dbReference type="PIRNR" id="PIRNR036946"/>
    </source>
</evidence>
<dbReference type="PANTHER" id="PTHR11006">
    <property type="entry name" value="PROTEIN ARGININE N-METHYLTRANSFERASE"/>
    <property type="match status" value="1"/>
</dbReference>
<sequence>MEDDFVGDWTEINSNIEIARCSYGDMLHDTERNNLYYKALVLAIKKIHSEGKKANVLDIGTGTGLLSMMAATIGADTITACEGCVPMAACARKVIKENNLESKIKVVPKHSTDLKVGPEGDMPQRANILVTEVFDSDFIGDGAISTFKHAHKELLEKDCIVIPCSGRVYAQVVESTLARRWNKLDAVSISNGTQIEMTQTLENCPGSMSVHDLQLSRLDQRSYKTILPPKVVFEFDWSGKEPIVESRRTRVEGGAVTAGVANAVLMWWDLSMNAACDMRLSCAPAWLQPAGDLSPWRDHWIQEIYHLPRCLAVAQNQPVALLTCHDEYSFWFGFHSAERIVDDLPQPMCTCNLHYVCSRQRLGELNDPHRKLKYNAVLKKKVKSNSVVLASGDCSLMGLVAAKLGAEMVYCYENQKLAIPVYEDLIAHNKLDGKVKIVSTQQELDEIIGKVNLCINEPFFRTSKLPWENIRFRTEGSCSNVIPCSASIQGVVVQFEHLHKIRVPVDEVMGFKMTDYNEMIHNAILKADNPIEVHPLWEYKTKALSKPFTLFELNMCDTAPQKPEFFETSFELEVPGRIDAVVLWVDYMLDELTKISEGATRLIWPGDSVSWDIHGRQAVCFSRHRRTVNAKKGGTIKVKSTYLSNYLNMFFSYTDPEGDPVVLCSF</sequence>
<dbReference type="SUPFAM" id="SSF53335">
    <property type="entry name" value="S-adenosyl-L-methionine-dependent methyltransferases"/>
    <property type="match status" value="2"/>
</dbReference>
<evidence type="ECO:0000256" key="5">
    <source>
        <dbReference type="ARBA" id="ARBA00025081"/>
    </source>
</evidence>
<dbReference type="FunFam" id="3.40.50.150:FF:000070">
    <property type="entry name" value="Protein arginine N-methyltransferase 7"/>
    <property type="match status" value="1"/>
</dbReference>
<comment type="function">
    <text evidence="6">Arginine methyltransferase that can both catalyze the formation of omega-N monomethylarginine (MMA) and symmetrical dimethylarginine (sDMA).</text>
</comment>
<keyword evidence="2 7" id="KW-0808">Transferase</keyword>
<evidence type="ECO:0000313" key="10">
    <source>
        <dbReference type="Proteomes" id="UP000291343"/>
    </source>
</evidence>
<dbReference type="CDD" id="cd02440">
    <property type="entry name" value="AdoMet_MTases"/>
    <property type="match status" value="1"/>
</dbReference>
<evidence type="ECO:0000256" key="1">
    <source>
        <dbReference type="ARBA" id="ARBA00022603"/>
    </source>
</evidence>
<evidence type="ECO:0000256" key="3">
    <source>
        <dbReference type="ARBA" id="ARBA00022691"/>
    </source>
</evidence>
<dbReference type="InterPro" id="IPR029063">
    <property type="entry name" value="SAM-dependent_MTases_sf"/>
</dbReference>
<dbReference type="InterPro" id="IPR055135">
    <property type="entry name" value="PRMT_dom"/>
</dbReference>
<evidence type="ECO:0000259" key="8">
    <source>
        <dbReference type="Pfam" id="PF22528"/>
    </source>
</evidence>
<dbReference type="InterPro" id="IPR014644">
    <property type="entry name" value="MeTrfase_PRMT7"/>
</dbReference>
<dbReference type="EMBL" id="QKKF02010496">
    <property type="protein sequence ID" value="RZF44534.1"/>
    <property type="molecule type" value="Genomic_DNA"/>
</dbReference>
<dbReference type="SMR" id="A0A482XFQ1"/>
<dbReference type="PANTHER" id="PTHR11006:SF4">
    <property type="entry name" value="PROTEIN ARGININE N-METHYLTRANSFERASE 7"/>
    <property type="match status" value="1"/>
</dbReference>
<name>A0A482XFQ1_LAOST</name>
<dbReference type="GO" id="GO:0042054">
    <property type="term" value="F:histone methyltransferase activity"/>
    <property type="evidence" value="ECO:0007669"/>
    <property type="project" value="TreeGrafter"/>
</dbReference>
<dbReference type="GO" id="GO:0032259">
    <property type="term" value="P:methylation"/>
    <property type="evidence" value="ECO:0007669"/>
    <property type="project" value="UniProtKB-KW"/>
</dbReference>
<accession>A0A482XFQ1</accession>
<keyword evidence="3 7" id="KW-0949">S-adenosyl-L-methionine</keyword>
<dbReference type="Gene3D" id="2.70.160.11">
    <property type="entry name" value="Hnrnp arginine n-methyltransferase1"/>
    <property type="match status" value="2"/>
</dbReference>
<evidence type="ECO:0000256" key="4">
    <source>
        <dbReference type="ARBA" id="ARBA00022737"/>
    </source>
</evidence>
<dbReference type="PIRSF" id="PIRSF036946">
    <property type="entry name" value="Arg_N-mtase"/>
    <property type="match status" value="1"/>
</dbReference>
<evidence type="ECO:0000256" key="7">
    <source>
        <dbReference type="PROSITE-ProRule" id="PRU01015"/>
    </source>
</evidence>
<protein>
    <recommendedName>
        <fullName evidence="6">Protein arginine N-methyltransferase</fullName>
        <ecNumber evidence="6">2.1.1.-</ecNumber>
    </recommendedName>
</protein>
<keyword evidence="4" id="KW-0677">Repeat</keyword>
<dbReference type="EC" id="2.1.1.-" evidence="6"/>
<keyword evidence="1 7" id="KW-0489">Methyltransferase</keyword>
<organism evidence="9 10">
    <name type="scientific">Laodelphax striatellus</name>
    <name type="common">Small brown planthopper</name>
    <name type="synonym">Delphax striatella</name>
    <dbReference type="NCBI Taxonomy" id="195883"/>
    <lineage>
        <taxon>Eukaryota</taxon>
        <taxon>Metazoa</taxon>
        <taxon>Ecdysozoa</taxon>
        <taxon>Arthropoda</taxon>
        <taxon>Hexapoda</taxon>
        <taxon>Insecta</taxon>
        <taxon>Pterygota</taxon>
        <taxon>Neoptera</taxon>
        <taxon>Paraneoptera</taxon>
        <taxon>Hemiptera</taxon>
        <taxon>Auchenorrhyncha</taxon>
        <taxon>Fulgoroidea</taxon>
        <taxon>Delphacidae</taxon>
        <taxon>Criomorphinae</taxon>
        <taxon>Laodelphax</taxon>
    </lineage>
</organism>
<dbReference type="Pfam" id="PF22528">
    <property type="entry name" value="PRMT_C"/>
    <property type="match status" value="1"/>
</dbReference>
<dbReference type="InParanoid" id="A0A482XFQ1"/>
<feature type="domain" description="Protein arginine N-methyltransferase" evidence="8">
    <location>
        <begin position="204"/>
        <end position="321"/>
    </location>
</feature>
<dbReference type="FunFam" id="3.40.50.150:FF:000071">
    <property type="entry name" value="Protein arginine N-methyltransferase 7"/>
    <property type="match status" value="1"/>
</dbReference>
<proteinExistence type="inferred from homology"/>
<dbReference type="OrthoDB" id="412876at2759"/>
<dbReference type="Proteomes" id="UP000291343">
    <property type="component" value="Unassembled WGS sequence"/>
</dbReference>
<gene>
    <name evidence="9" type="ORF">LSTR_LSTR002307</name>
</gene>
<dbReference type="InterPro" id="IPR025799">
    <property type="entry name" value="Arg_MeTrfase"/>
</dbReference>
<comment type="function">
    <text evidence="5">Essential arginine methyltransferase that can both catalyze the formation of omega-N monomethylarginine (MMA) and symmetrical dimethylarginine (sDMA). Specifically mediates the symmetrical dimethylation of arginine residues in the small nuclear ribonucleoproteins SmD1 and SmD3.</text>
</comment>
<dbReference type="PROSITE" id="PS51678">
    <property type="entry name" value="SAM_MT_PRMT"/>
    <property type="match status" value="1"/>
</dbReference>
<evidence type="ECO:0000256" key="2">
    <source>
        <dbReference type="ARBA" id="ARBA00022679"/>
    </source>
</evidence>
<dbReference type="GO" id="GO:0016274">
    <property type="term" value="F:protein-arginine N-methyltransferase activity"/>
    <property type="evidence" value="ECO:0007669"/>
    <property type="project" value="InterPro"/>
</dbReference>
<dbReference type="STRING" id="195883.A0A482XFQ1"/>
<dbReference type="AlphaFoldDB" id="A0A482XFQ1"/>
<dbReference type="Gene3D" id="3.40.50.150">
    <property type="entry name" value="Vaccinia Virus protein VP39"/>
    <property type="match status" value="2"/>
</dbReference>
<reference evidence="9 10" key="1">
    <citation type="journal article" date="2017" name="Gigascience">
        <title>Genome sequence of the small brown planthopper, Laodelphax striatellus.</title>
        <authorList>
            <person name="Zhu J."/>
            <person name="Jiang F."/>
            <person name="Wang X."/>
            <person name="Yang P."/>
            <person name="Bao Y."/>
            <person name="Zhao W."/>
            <person name="Wang W."/>
            <person name="Lu H."/>
            <person name="Wang Q."/>
            <person name="Cui N."/>
            <person name="Li J."/>
            <person name="Chen X."/>
            <person name="Luo L."/>
            <person name="Yu J."/>
            <person name="Kang L."/>
            <person name="Cui F."/>
        </authorList>
    </citation>
    <scope>NUCLEOTIDE SEQUENCE [LARGE SCALE GENOMIC DNA]</scope>
    <source>
        <strain evidence="9">Lst14</strain>
    </source>
</reference>
<dbReference type="GO" id="GO:0005634">
    <property type="term" value="C:nucleus"/>
    <property type="evidence" value="ECO:0007669"/>
    <property type="project" value="TreeGrafter"/>
</dbReference>
<keyword evidence="10" id="KW-1185">Reference proteome</keyword>